<organism evidence="1 2">
    <name type="scientific">Planktothrix tepida PCC 9214</name>
    <dbReference type="NCBI Taxonomy" id="671072"/>
    <lineage>
        <taxon>Bacteria</taxon>
        <taxon>Bacillati</taxon>
        <taxon>Cyanobacteriota</taxon>
        <taxon>Cyanophyceae</taxon>
        <taxon>Oscillatoriophycideae</taxon>
        <taxon>Oscillatoriales</taxon>
        <taxon>Microcoleaceae</taxon>
        <taxon>Planktothrix</taxon>
    </lineage>
</organism>
<proteinExistence type="predicted"/>
<name>A0A1J1LPQ2_9CYAN</name>
<gene>
    <name evidence="1" type="ORF">PL9214640559</name>
</gene>
<evidence type="ECO:0000313" key="2">
    <source>
        <dbReference type="Proteomes" id="UP000184315"/>
    </source>
</evidence>
<evidence type="ECO:0000313" key="1">
    <source>
        <dbReference type="EMBL" id="CUR34552.1"/>
    </source>
</evidence>
<keyword evidence="2" id="KW-1185">Reference proteome</keyword>
<sequence length="85" mass="9233">MVIRGESESSWGFAGNTVLTSINVGLRWEFLLTIVTISQSSPLLPQKDRPIDGELTLLTIPCFCCVGQSVANIQEIEAGTHRKTG</sequence>
<reference evidence="2" key="1">
    <citation type="submission" date="2015-10" db="EMBL/GenBank/DDBJ databases">
        <authorList>
            <person name="Regsiter A."/>
            <person name="william w."/>
        </authorList>
    </citation>
    <scope>NUCLEOTIDE SEQUENCE [LARGE SCALE GENOMIC DNA]</scope>
</reference>
<protein>
    <submittedName>
        <fullName evidence="1">Uncharacterized protein</fullName>
    </submittedName>
</protein>
<accession>A0A1J1LPQ2</accession>
<dbReference type="EMBL" id="CZDF01000171">
    <property type="protein sequence ID" value="CUR34552.1"/>
    <property type="molecule type" value="Genomic_DNA"/>
</dbReference>
<dbReference type="AlphaFoldDB" id="A0A1J1LPQ2"/>
<dbReference type="Proteomes" id="UP000184315">
    <property type="component" value="Unassembled WGS sequence"/>
</dbReference>